<evidence type="ECO:0000256" key="5">
    <source>
        <dbReference type="ARBA" id="ARBA00022553"/>
    </source>
</evidence>
<keyword evidence="6" id="KW-0808">Transferase</keyword>
<dbReference type="PROSITE" id="PS50109">
    <property type="entry name" value="HIS_KIN"/>
    <property type="match status" value="1"/>
</dbReference>
<evidence type="ECO:0000256" key="12">
    <source>
        <dbReference type="ARBA" id="ARBA00023012"/>
    </source>
</evidence>
<keyword evidence="9 16" id="KW-0418">Kinase</keyword>
<evidence type="ECO:0000256" key="9">
    <source>
        <dbReference type="ARBA" id="ARBA00022777"/>
    </source>
</evidence>
<dbReference type="CDD" id="cd00082">
    <property type="entry name" value="HisKA"/>
    <property type="match status" value="1"/>
</dbReference>
<evidence type="ECO:0000256" key="14">
    <source>
        <dbReference type="SAM" id="Phobius"/>
    </source>
</evidence>
<feature type="transmembrane region" description="Helical" evidence="14">
    <location>
        <begin position="385"/>
        <end position="402"/>
    </location>
</feature>
<dbReference type="PANTHER" id="PTHR45528">
    <property type="entry name" value="SENSOR HISTIDINE KINASE CPXA"/>
    <property type="match status" value="1"/>
</dbReference>
<dbReference type="InterPro" id="IPR036890">
    <property type="entry name" value="HATPase_C_sf"/>
</dbReference>
<dbReference type="EC" id="2.7.13.3" evidence="3"/>
<evidence type="ECO:0000259" key="15">
    <source>
        <dbReference type="PROSITE" id="PS50109"/>
    </source>
</evidence>
<comment type="subcellular location">
    <subcellularLocation>
        <location evidence="2">Cell membrane</location>
        <topology evidence="2">Multi-pass membrane protein</topology>
    </subcellularLocation>
</comment>
<comment type="catalytic activity">
    <reaction evidence="1">
        <text>ATP + protein L-histidine = ADP + protein N-phospho-L-histidine.</text>
        <dbReference type="EC" id="2.7.13.3"/>
    </reaction>
</comment>
<keyword evidence="11 14" id="KW-1133">Transmembrane helix</keyword>
<feature type="transmembrane region" description="Helical" evidence="14">
    <location>
        <begin position="440"/>
        <end position="466"/>
    </location>
</feature>
<feature type="transmembrane region" description="Helical" evidence="14">
    <location>
        <begin position="472"/>
        <end position="496"/>
    </location>
</feature>
<protein>
    <recommendedName>
        <fullName evidence="3">histidine kinase</fullName>
        <ecNumber evidence="3">2.7.13.3</ecNumber>
    </recommendedName>
</protein>
<comment type="caution">
    <text evidence="16">The sequence shown here is derived from an EMBL/GenBank/DDBJ whole genome shotgun (WGS) entry which is preliminary data.</text>
</comment>
<dbReference type="AlphaFoldDB" id="A0A3R6EJ22"/>
<keyword evidence="7 14" id="KW-0812">Transmembrane</keyword>
<evidence type="ECO:0000256" key="10">
    <source>
        <dbReference type="ARBA" id="ARBA00022840"/>
    </source>
</evidence>
<feature type="transmembrane region" description="Helical" evidence="14">
    <location>
        <begin position="12"/>
        <end position="33"/>
    </location>
</feature>
<dbReference type="Proteomes" id="UP000284465">
    <property type="component" value="Unassembled WGS sequence"/>
</dbReference>
<dbReference type="GO" id="GO:0005524">
    <property type="term" value="F:ATP binding"/>
    <property type="evidence" value="ECO:0007669"/>
    <property type="project" value="UniProtKB-KW"/>
</dbReference>
<dbReference type="FunFam" id="1.10.287.130:FF:000001">
    <property type="entry name" value="Two-component sensor histidine kinase"/>
    <property type="match status" value="1"/>
</dbReference>
<dbReference type="PANTHER" id="PTHR45528:SF1">
    <property type="entry name" value="SENSOR HISTIDINE KINASE CPXA"/>
    <property type="match status" value="1"/>
</dbReference>
<evidence type="ECO:0000256" key="3">
    <source>
        <dbReference type="ARBA" id="ARBA00012438"/>
    </source>
</evidence>
<keyword evidence="5" id="KW-0597">Phosphoprotein</keyword>
<evidence type="ECO:0000313" key="17">
    <source>
        <dbReference type="Proteomes" id="UP000284465"/>
    </source>
</evidence>
<evidence type="ECO:0000256" key="11">
    <source>
        <dbReference type="ARBA" id="ARBA00022989"/>
    </source>
</evidence>
<dbReference type="InterPro" id="IPR003594">
    <property type="entry name" value="HATPase_dom"/>
</dbReference>
<dbReference type="Pfam" id="PF02518">
    <property type="entry name" value="HATPase_c"/>
    <property type="match status" value="1"/>
</dbReference>
<reference evidence="16 17" key="1">
    <citation type="submission" date="2018-08" db="EMBL/GenBank/DDBJ databases">
        <title>A genome reference for cultivated species of the human gut microbiota.</title>
        <authorList>
            <person name="Zou Y."/>
            <person name="Xue W."/>
            <person name="Luo G."/>
        </authorList>
    </citation>
    <scope>NUCLEOTIDE SEQUENCE [LARGE SCALE GENOMIC DNA]</scope>
    <source>
        <strain evidence="16 17">AM43-11</strain>
    </source>
</reference>
<gene>
    <name evidence="16" type="ORF">DW927_14470</name>
</gene>
<evidence type="ECO:0000256" key="13">
    <source>
        <dbReference type="ARBA" id="ARBA00023136"/>
    </source>
</evidence>
<dbReference type="GO" id="GO:0005886">
    <property type="term" value="C:plasma membrane"/>
    <property type="evidence" value="ECO:0007669"/>
    <property type="project" value="UniProtKB-SubCell"/>
</dbReference>
<dbReference type="SMART" id="SM00388">
    <property type="entry name" value="HisKA"/>
    <property type="match status" value="1"/>
</dbReference>
<organism evidence="16 17">
    <name type="scientific">Roseburia intestinalis</name>
    <dbReference type="NCBI Taxonomy" id="166486"/>
    <lineage>
        <taxon>Bacteria</taxon>
        <taxon>Bacillati</taxon>
        <taxon>Bacillota</taxon>
        <taxon>Clostridia</taxon>
        <taxon>Lachnospirales</taxon>
        <taxon>Lachnospiraceae</taxon>
        <taxon>Roseburia</taxon>
    </lineage>
</organism>
<keyword evidence="4" id="KW-1003">Cell membrane</keyword>
<evidence type="ECO:0000256" key="1">
    <source>
        <dbReference type="ARBA" id="ARBA00000085"/>
    </source>
</evidence>
<proteinExistence type="predicted"/>
<feature type="domain" description="Histidine kinase" evidence="15">
    <location>
        <begin position="569"/>
        <end position="782"/>
    </location>
</feature>
<accession>A0A3R6EJ22</accession>
<evidence type="ECO:0000256" key="8">
    <source>
        <dbReference type="ARBA" id="ARBA00022741"/>
    </source>
</evidence>
<feature type="transmembrane region" description="Helical" evidence="14">
    <location>
        <begin position="324"/>
        <end position="344"/>
    </location>
</feature>
<name>A0A3R6EJ22_9FIRM</name>
<dbReference type="GO" id="GO:0000155">
    <property type="term" value="F:phosphorelay sensor kinase activity"/>
    <property type="evidence" value="ECO:0007669"/>
    <property type="project" value="InterPro"/>
</dbReference>
<dbReference type="EMBL" id="QSFP01000019">
    <property type="protein sequence ID" value="RHA65422.1"/>
    <property type="molecule type" value="Genomic_DNA"/>
</dbReference>
<keyword evidence="12" id="KW-0902">Two-component regulatory system</keyword>
<evidence type="ECO:0000256" key="2">
    <source>
        <dbReference type="ARBA" id="ARBA00004651"/>
    </source>
</evidence>
<evidence type="ECO:0000256" key="6">
    <source>
        <dbReference type="ARBA" id="ARBA00022679"/>
    </source>
</evidence>
<keyword evidence="8" id="KW-0547">Nucleotide-binding</keyword>
<evidence type="ECO:0000313" key="16">
    <source>
        <dbReference type="EMBL" id="RHA65422.1"/>
    </source>
</evidence>
<dbReference type="Gene3D" id="3.30.565.10">
    <property type="entry name" value="Histidine kinase-like ATPase, C-terminal domain"/>
    <property type="match status" value="1"/>
</dbReference>
<dbReference type="SUPFAM" id="SSF55874">
    <property type="entry name" value="ATPase domain of HSP90 chaperone/DNA topoisomerase II/histidine kinase"/>
    <property type="match status" value="1"/>
</dbReference>
<dbReference type="Gene3D" id="1.10.287.130">
    <property type="match status" value="1"/>
</dbReference>
<dbReference type="SMART" id="SM00387">
    <property type="entry name" value="HATPase_c"/>
    <property type="match status" value="1"/>
</dbReference>
<feature type="transmembrane region" description="Helical" evidence="14">
    <location>
        <begin position="356"/>
        <end position="379"/>
    </location>
</feature>
<dbReference type="InterPro" id="IPR050398">
    <property type="entry name" value="HssS/ArlS-like"/>
</dbReference>
<dbReference type="SUPFAM" id="SSF47384">
    <property type="entry name" value="Homodimeric domain of signal transducing histidine kinase"/>
    <property type="match status" value="1"/>
</dbReference>
<sequence length="785" mass="89181">MAIKSKKWKNRIVFLVFFIGISMLMAGIGRFAYESYSVGVDEVCAELKEKDYQESKEFRNTVLNRFYTFLDVATGNYHGDSGYSGSAVNEENIDDYLSSGGNFFDRLFGTNNGISEYVVGTAATSDIYENPDAAETAGTDENSSTTYEEVSDTEHIYMASDDSTGYQEKSEEEYFADVNKDHNFFYEICYDGKIMYSNMPDDVTDATSSDGASSDGKNNTAALLKNLPEGYNYAFHFDGKKVTIEKDGVEQDVYGDGIYREGEDWYVPGFQNLMEKESWEKADIRIIIAKDPVQYMGEDDAGNSWICNSFYDLNTRWTQQHKRYIQAIYFIIAGILCLCASRFFKDAKKQEDSVIAALSAKIWFEWKILATILVLLLVLRIQYDFPGLVELPVIFWLCYFWINDAKYNKKIWQNGFFGKLLAQAETKNMSLPFAKRLVRALYGIIGITVFGLAVTCVMLVLLLIVNYRLANFIYWLLLLTGFAGVFCILLGMEYFYQKRNRNLARSLEQLSKRITEISSGHYEPADMVKAEDSDIRAMEEVLEQIGQGMETAIEERIKSERMKVELVANVSHDIKTPLTSIISYIELLKQEENLSPEIQDYIRILEEKSERLKNMVQDVFSVSKAASGQLAVEMEEIDFGKLLRQTLADMDGEIQKSPYKFKIDIPKEAVMVYADGDRMYRVFQNLIGNALKYSLEGSRIYISLKTEKNAAVADIRNTSRSELKQDVDFTARFTRGDESRTDGGSGLGLSIAKSFTEACGGTFEVETMADLFTVKVSFEQKKCNV</sequence>
<evidence type="ECO:0000256" key="7">
    <source>
        <dbReference type="ARBA" id="ARBA00022692"/>
    </source>
</evidence>
<dbReference type="InterPro" id="IPR003661">
    <property type="entry name" value="HisK_dim/P_dom"/>
</dbReference>
<keyword evidence="13 14" id="KW-0472">Membrane</keyword>
<keyword evidence="10" id="KW-0067">ATP-binding</keyword>
<dbReference type="Pfam" id="PF00512">
    <property type="entry name" value="HisKA"/>
    <property type="match status" value="1"/>
</dbReference>
<dbReference type="InterPro" id="IPR036097">
    <property type="entry name" value="HisK_dim/P_sf"/>
</dbReference>
<dbReference type="RefSeq" id="WP_118413089.1">
    <property type="nucleotide sequence ID" value="NZ_QRPI01000015.1"/>
</dbReference>
<dbReference type="InterPro" id="IPR005467">
    <property type="entry name" value="His_kinase_dom"/>
</dbReference>
<evidence type="ECO:0000256" key="4">
    <source>
        <dbReference type="ARBA" id="ARBA00022475"/>
    </source>
</evidence>